<dbReference type="OrthoDB" id="2247630at2"/>
<dbReference type="RefSeq" id="WP_091204650.1">
    <property type="nucleotide sequence ID" value="NZ_FONQ01000006.1"/>
</dbReference>
<evidence type="ECO:0000313" key="3">
    <source>
        <dbReference type="Proteomes" id="UP000198596"/>
    </source>
</evidence>
<protein>
    <submittedName>
        <fullName evidence="2">Pimeloyl-ACP methyl ester carboxylesterase</fullName>
    </submittedName>
</protein>
<sequence length="275" mass="31520">MKLKLLPLLLTIFLSTNGISQIKYGSNNGKYLTIRGTKLYYEEYGKGIPLLLLHGGLGSIADFKKCIPNLSKKYKVIAFDAPGLGRSEFADSTMTYKLMAHYYSEAIDLLKLDSTFVVGWSDAGNVALLLAKIRPDKIKKIAVSGATYKLEGTTKESLEDLNKFSDTTWVIKELKPWIKQYKEKSPTGNWKKYIIEAKRMWFEEIYFQKSVLVEINTATLLVYGDRDMYTTELGLELHRAIKKSQFCILPNTSHDVFWEKPDLINKILIDFFNKR</sequence>
<dbReference type="SUPFAM" id="SSF53474">
    <property type="entry name" value="alpha/beta-Hydrolases"/>
    <property type="match status" value="1"/>
</dbReference>
<dbReference type="InterPro" id="IPR000073">
    <property type="entry name" value="AB_hydrolase_1"/>
</dbReference>
<gene>
    <name evidence="2" type="ORF">SAMN04488131_106114</name>
</gene>
<keyword evidence="3" id="KW-1185">Reference proteome</keyword>
<dbReference type="EMBL" id="FONQ01000006">
    <property type="protein sequence ID" value="SFE95939.1"/>
    <property type="molecule type" value="Genomic_DNA"/>
</dbReference>
<dbReference type="PANTHER" id="PTHR46331:SF2">
    <property type="entry name" value="VALACYCLOVIR HYDROLASE"/>
    <property type="match status" value="1"/>
</dbReference>
<feature type="domain" description="AB hydrolase-1" evidence="1">
    <location>
        <begin position="49"/>
        <end position="146"/>
    </location>
</feature>
<dbReference type="AlphaFoldDB" id="A0A1I2ESY2"/>
<dbReference type="STRING" id="935223.SAMN04488131_106114"/>
<dbReference type="Proteomes" id="UP000198596">
    <property type="component" value="Unassembled WGS sequence"/>
</dbReference>
<reference evidence="3" key="1">
    <citation type="submission" date="2016-10" db="EMBL/GenBank/DDBJ databases">
        <authorList>
            <person name="Varghese N."/>
            <person name="Submissions S."/>
        </authorList>
    </citation>
    <scope>NUCLEOTIDE SEQUENCE [LARGE SCALE GENOMIC DNA]</scope>
    <source>
        <strain evidence="3">CGMCC 1.9227</strain>
    </source>
</reference>
<dbReference type="PANTHER" id="PTHR46331">
    <property type="entry name" value="VALACYCLOVIR HYDROLASE"/>
    <property type="match status" value="1"/>
</dbReference>
<name>A0A1I2ESY2_9FLAO</name>
<dbReference type="Gene3D" id="3.40.50.1820">
    <property type="entry name" value="alpha/beta hydrolase"/>
    <property type="match status" value="1"/>
</dbReference>
<dbReference type="PRINTS" id="PR00111">
    <property type="entry name" value="ABHYDROLASE"/>
</dbReference>
<accession>A0A1I2ESY2</accession>
<evidence type="ECO:0000259" key="1">
    <source>
        <dbReference type="Pfam" id="PF00561"/>
    </source>
</evidence>
<proteinExistence type="predicted"/>
<dbReference type="GO" id="GO:0017171">
    <property type="term" value="F:serine hydrolase activity"/>
    <property type="evidence" value="ECO:0007669"/>
    <property type="project" value="TreeGrafter"/>
</dbReference>
<organism evidence="2 3">
    <name type="scientific">Flavobacterium xueshanense</name>
    <dbReference type="NCBI Taxonomy" id="935223"/>
    <lineage>
        <taxon>Bacteria</taxon>
        <taxon>Pseudomonadati</taxon>
        <taxon>Bacteroidota</taxon>
        <taxon>Flavobacteriia</taxon>
        <taxon>Flavobacteriales</taxon>
        <taxon>Flavobacteriaceae</taxon>
        <taxon>Flavobacterium</taxon>
    </lineage>
</organism>
<dbReference type="InterPro" id="IPR029058">
    <property type="entry name" value="AB_hydrolase_fold"/>
</dbReference>
<dbReference type="Pfam" id="PF00561">
    <property type="entry name" value="Abhydrolase_1"/>
    <property type="match status" value="1"/>
</dbReference>
<evidence type="ECO:0000313" key="2">
    <source>
        <dbReference type="EMBL" id="SFE95939.1"/>
    </source>
</evidence>